<name>A0ACC0Z9G5_9ROSI</name>
<organism evidence="1 2">
    <name type="scientific">Pistacia integerrima</name>
    <dbReference type="NCBI Taxonomy" id="434235"/>
    <lineage>
        <taxon>Eukaryota</taxon>
        <taxon>Viridiplantae</taxon>
        <taxon>Streptophyta</taxon>
        <taxon>Embryophyta</taxon>
        <taxon>Tracheophyta</taxon>
        <taxon>Spermatophyta</taxon>
        <taxon>Magnoliopsida</taxon>
        <taxon>eudicotyledons</taxon>
        <taxon>Gunneridae</taxon>
        <taxon>Pentapetalae</taxon>
        <taxon>rosids</taxon>
        <taxon>malvids</taxon>
        <taxon>Sapindales</taxon>
        <taxon>Anacardiaceae</taxon>
        <taxon>Pistacia</taxon>
    </lineage>
</organism>
<protein>
    <submittedName>
        <fullName evidence="1">Uncharacterized protein</fullName>
    </submittedName>
</protein>
<dbReference type="Proteomes" id="UP001163603">
    <property type="component" value="Chromosome 3"/>
</dbReference>
<keyword evidence="2" id="KW-1185">Reference proteome</keyword>
<evidence type="ECO:0000313" key="2">
    <source>
        <dbReference type="Proteomes" id="UP001163603"/>
    </source>
</evidence>
<proteinExistence type="predicted"/>
<accession>A0ACC0Z9G5</accession>
<reference evidence="2" key="1">
    <citation type="journal article" date="2023" name="G3 (Bethesda)">
        <title>Genome assembly and association tests identify interacting loci associated with vigor, precocity, and sex in interspecific pistachio rootstocks.</title>
        <authorList>
            <person name="Palmer W."/>
            <person name="Jacygrad E."/>
            <person name="Sagayaradj S."/>
            <person name="Cavanaugh K."/>
            <person name="Han R."/>
            <person name="Bertier L."/>
            <person name="Beede B."/>
            <person name="Kafkas S."/>
            <person name="Golino D."/>
            <person name="Preece J."/>
            <person name="Michelmore R."/>
        </authorList>
    </citation>
    <scope>NUCLEOTIDE SEQUENCE [LARGE SCALE GENOMIC DNA]</scope>
</reference>
<comment type="caution">
    <text evidence="1">The sequence shown here is derived from an EMBL/GenBank/DDBJ whole genome shotgun (WGS) entry which is preliminary data.</text>
</comment>
<evidence type="ECO:0000313" key="1">
    <source>
        <dbReference type="EMBL" id="KAJ0046660.1"/>
    </source>
</evidence>
<sequence>MAEKARLAVYKVCWNGGYCMESDILAGLDKAVEDGVDLISISLGNSGFRAETVDNVAPWMITVGASTIDRKFPADVVLEDGTTYHTLYNGKQLPNKTYFPLIYAGSACMYGSLDPKLIHGKIVVCDRGDIGCVDKGNAVKKAGGIGVIVANTESSGEGLIADAHLFPGLAITLSAREKGVDILAAWTNDSSPSGCLEDTRRAEFNIISGTSTSCPHVSGLAALLKAAHLDWSPAMIKSALTTTAYTQDEDAEDYIDFLCESNYSLDHIQIITRRSVNCSSSKIKNPWDLNYPIISVGFGASKSSNSEVLVTTRTVTYVSETASRYKVRIINPEGVTVTVDIS</sequence>
<dbReference type="EMBL" id="CM047738">
    <property type="protein sequence ID" value="KAJ0046660.1"/>
    <property type="molecule type" value="Genomic_DNA"/>
</dbReference>
<gene>
    <name evidence="1" type="ORF">Pint_06030</name>
</gene>